<evidence type="ECO:0000313" key="3">
    <source>
        <dbReference type="Proteomes" id="UP000660745"/>
    </source>
</evidence>
<organism evidence="2 3">
    <name type="scientific">Nonomuraea glycinis</name>
    <dbReference type="NCBI Taxonomy" id="2047744"/>
    <lineage>
        <taxon>Bacteria</taxon>
        <taxon>Bacillati</taxon>
        <taxon>Actinomycetota</taxon>
        <taxon>Actinomycetes</taxon>
        <taxon>Streptosporangiales</taxon>
        <taxon>Streptosporangiaceae</taxon>
        <taxon>Nonomuraea</taxon>
    </lineage>
</organism>
<keyword evidence="3" id="KW-1185">Reference proteome</keyword>
<protein>
    <submittedName>
        <fullName evidence="2">Uncharacterized protein</fullName>
    </submittedName>
</protein>
<evidence type="ECO:0000256" key="1">
    <source>
        <dbReference type="SAM" id="MobiDB-lite"/>
    </source>
</evidence>
<dbReference type="Proteomes" id="UP000660745">
    <property type="component" value="Unassembled WGS sequence"/>
</dbReference>
<sequence>MLGIEGAALTDAAARARTAVHDDGGLAVGVAAHLPVDEVAVADVEMPMVIRLDRGMHRPNVHSAAGTRKRIPGRETPAGNASRAGISR</sequence>
<dbReference type="AlphaFoldDB" id="A0A918A7C9"/>
<accession>A0A918A7C9</accession>
<reference evidence="2" key="2">
    <citation type="submission" date="2020-09" db="EMBL/GenBank/DDBJ databases">
        <authorList>
            <person name="Sun Q."/>
            <person name="Zhou Y."/>
        </authorList>
    </citation>
    <scope>NUCLEOTIDE SEQUENCE</scope>
    <source>
        <strain evidence="2">CGMCC 4.7430</strain>
    </source>
</reference>
<proteinExistence type="predicted"/>
<reference evidence="2" key="1">
    <citation type="journal article" date="2014" name="Int. J. Syst. Evol. Microbiol.">
        <title>Complete genome sequence of Corynebacterium casei LMG S-19264T (=DSM 44701T), isolated from a smear-ripened cheese.</title>
        <authorList>
            <consortium name="US DOE Joint Genome Institute (JGI-PGF)"/>
            <person name="Walter F."/>
            <person name="Albersmeier A."/>
            <person name="Kalinowski J."/>
            <person name="Ruckert C."/>
        </authorList>
    </citation>
    <scope>NUCLEOTIDE SEQUENCE</scope>
    <source>
        <strain evidence="2">CGMCC 4.7430</strain>
    </source>
</reference>
<comment type="caution">
    <text evidence="2">The sequence shown here is derived from an EMBL/GenBank/DDBJ whole genome shotgun (WGS) entry which is preliminary data.</text>
</comment>
<evidence type="ECO:0000313" key="2">
    <source>
        <dbReference type="EMBL" id="GGP09288.1"/>
    </source>
</evidence>
<gene>
    <name evidence="2" type="ORF">GCM10012278_44380</name>
</gene>
<feature type="region of interest" description="Disordered" evidence="1">
    <location>
        <begin position="58"/>
        <end position="88"/>
    </location>
</feature>
<dbReference type="EMBL" id="BMNK01000007">
    <property type="protein sequence ID" value="GGP09288.1"/>
    <property type="molecule type" value="Genomic_DNA"/>
</dbReference>
<name>A0A918A7C9_9ACTN</name>